<evidence type="ECO:0000256" key="2">
    <source>
        <dbReference type="SAM" id="Phobius"/>
    </source>
</evidence>
<organism evidence="3 4">
    <name type="scientific">Dictyostelium purpureum</name>
    <name type="common">Slime mold</name>
    <dbReference type="NCBI Taxonomy" id="5786"/>
    <lineage>
        <taxon>Eukaryota</taxon>
        <taxon>Amoebozoa</taxon>
        <taxon>Evosea</taxon>
        <taxon>Eumycetozoa</taxon>
        <taxon>Dictyostelia</taxon>
        <taxon>Dictyosteliales</taxon>
        <taxon>Dictyosteliaceae</taxon>
        <taxon>Dictyostelium</taxon>
    </lineage>
</organism>
<dbReference type="RefSeq" id="XP_003293871.1">
    <property type="nucleotide sequence ID" value="XM_003293823.1"/>
</dbReference>
<keyword evidence="4" id="KW-1185">Reference proteome</keyword>
<dbReference type="Proteomes" id="UP000001064">
    <property type="component" value="Unassembled WGS sequence"/>
</dbReference>
<keyword evidence="2" id="KW-1133">Transmembrane helix</keyword>
<feature type="compositionally biased region" description="Polar residues" evidence="1">
    <location>
        <begin position="631"/>
        <end position="646"/>
    </location>
</feature>
<keyword evidence="2" id="KW-0812">Transmembrane</keyword>
<keyword evidence="2" id="KW-0472">Membrane</keyword>
<feature type="region of interest" description="Disordered" evidence="1">
    <location>
        <begin position="522"/>
        <end position="593"/>
    </location>
</feature>
<dbReference type="OrthoDB" id="20746at2759"/>
<feature type="region of interest" description="Disordered" evidence="1">
    <location>
        <begin position="396"/>
        <end position="430"/>
    </location>
</feature>
<dbReference type="GeneID" id="10505184"/>
<feature type="compositionally biased region" description="Low complexity" evidence="1">
    <location>
        <begin position="522"/>
        <end position="539"/>
    </location>
</feature>
<gene>
    <name evidence="3" type="ORF">DICPUDRAFT_158789</name>
</gene>
<feature type="region of interest" description="Disordered" evidence="1">
    <location>
        <begin position="631"/>
        <end position="705"/>
    </location>
</feature>
<feature type="region of interest" description="Disordered" evidence="1">
    <location>
        <begin position="228"/>
        <end position="254"/>
    </location>
</feature>
<feature type="compositionally biased region" description="Low complexity" evidence="1">
    <location>
        <begin position="647"/>
        <end position="697"/>
    </location>
</feature>
<dbReference type="OMA" id="NVRRWET"/>
<name>F1A2H5_DICPU</name>
<protein>
    <submittedName>
        <fullName evidence="3">Uncharacterized protein</fullName>
    </submittedName>
</protein>
<evidence type="ECO:0000313" key="3">
    <source>
        <dbReference type="EMBL" id="EGC29603.1"/>
    </source>
</evidence>
<reference evidence="4" key="1">
    <citation type="journal article" date="2011" name="Genome Biol.">
        <title>Comparative genomics of the social amoebae Dictyostelium discoideum and Dictyostelium purpureum.</title>
        <authorList>
            <consortium name="US DOE Joint Genome Institute (JGI-PGF)"/>
            <person name="Sucgang R."/>
            <person name="Kuo A."/>
            <person name="Tian X."/>
            <person name="Salerno W."/>
            <person name="Parikh A."/>
            <person name="Feasley C.L."/>
            <person name="Dalin E."/>
            <person name="Tu H."/>
            <person name="Huang E."/>
            <person name="Barry K."/>
            <person name="Lindquist E."/>
            <person name="Shapiro H."/>
            <person name="Bruce D."/>
            <person name="Schmutz J."/>
            <person name="Salamov A."/>
            <person name="Fey P."/>
            <person name="Gaudet P."/>
            <person name="Anjard C."/>
            <person name="Babu M.M."/>
            <person name="Basu S."/>
            <person name="Bushmanova Y."/>
            <person name="van der Wel H."/>
            <person name="Katoh-Kurasawa M."/>
            <person name="Dinh C."/>
            <person name="Coutinho P.M."/>
            <person name="Saito T."/>
            <person name="Elias M."/>
            <person name="Schaap P."/>
            <person name="Kay R.R."/>
            <person name="Henrissat B."/>
            <person name="Eichinger L."/>
            <person name="Rivero F."/>
            <person name="Putnam N.H."/>
            <person name="West C.M."/>
            <person name="Loomis W.F."/>
            <person name="Chisholm R.L."/>
            <person name="Shaulsky G."/>
            <person name="Strassmann J.E."/>
            <person name="Queller D.C."/>
            <person name="Kuspa A."/>
            <person name="Grigoriev I.V."/>
        </authorList>
    </citation>
    <scope>NUCLEOTIDE SEQUENCE [LARGE SCALE GENOMIC DNA]</scope>
    <source>
        <strain evidence="4">QSDP1</strain>
    </source>
</reference>
<dbReference type="KEGG" id="dpp:DICPUDRAFT_158789"/>
<evidence type="ECO:0000313" key="4">
    <source>
        <dbReference type="Proteomes" id="UP000001064"/>
    </source>
</evidence>
<evidence type="ECO:0000256" key="1">
    <source>
        <dbReference type="SAM" id="MobiDB-lite"/>
    </source>
</evidence>
<feature type="transmembrane region" description="Helical" evidence="2">
    <location>
        <begin position="350"/>
        <end position="373"/>
    </location>
</feature>
<feature type="transmembrane region" description="Helical" evidence="2">
    <location>
        <begin position="12"/>
        <end position="35"/>
    </location>
</feature>
<dbReference type="eggNOG" id="ENOG502RSTW">
    <property type="taxonomic scope" value="Eukaryota"/>
</dbReference>
<dbReference type="VEuPathDB" id="AmoebaDB:DICPUDRAFT_158789"/>
<feature type="compositionally biased region" description="Polar residues" evidence="1">
    <location>
        <begin position="228"/>
        <end position="245"/>
    </location>
</feature>
<dbReference type="AlphaFoldDB" id="F1A2H5"/>
<dbReference type="InParanoid" id="F1A2H5"/>
<dbReference type="FunCoup" id="F1A2H5">
    <property type="interactions" value="398"/>
</dbReference>
<feature type="compositionally biased region" description="Low complexity" evidence="1">
    <location>
        <begin position="401"/>
        <end position="422"/>
    </location>
</feature>
<proteinExistence type="predicted"/>
<feature type="compositionally biased region" description="Basic residues" evidence="1">
    <location>
        <begin position="573"/>
        <end position="583"/>
    </location>
</feature>
<feature type="region of interest" description="Disordered" evidence="1">
    <location>
        <begin position="453"/>
        <end position="483"/>
    </location>
</feature>
<dbReference type="EMBL" id="GL871412">
    <property type="protein sequence ID" value="EGC29603.1"/>
    <property type="molecule type" value="Genomic_DNA"/>
</dbReference>
<sequence length="705" mass="79895">MFTEEKLNKWRLLLILSCLIGIIAPTLIITAFALFDPSIIIVKISILQTYNLNVRRWETTYKKDFASHKFYLYMNESVGFDTIFDSSSSIGNSSNSSSSSENSEVIIDDSSVISSSFDSDSMDDSLSSGENSFHAPFIQTNIAEHVSYPTTEMIQLYTPLVFGVNTSNFLPNKLKLNPKNFHPYNVTLYLFVRKPSANHLTFVSTLSFPLFKKLPKPNDDVKTTHSTLHNYTSNGAQSTGNSKPNIETEGDRNDSLVNNNSILEEHFKKSIFQVFDNACFVYKDSVLLAEPCKYKSSVYNYTNIKHFNETLYFNSTNIRIKSYRDPYILAGNLTEGSYTFAMSKETQRHLGVAFLISGCVAFLLFLVIVWIVVKMKRYQTSLDKIDDINTNQFEMEEYGHSPNNSNNNENSPNNNNNNNSNNHGINGAIVNRNRNGHYQSQHYNRNTIENITSSRSSTHSGVGGGSDTHSIHSDNRSRHSGNNRHIHLHHQHHHYTDNDGDDLPNFYSDNIESSSHIQNLNSSGINIGHSNNLNQNQQLYPPRYSNSHSHGQPTSSSYGDDDSSPSPSVPLHQHYHHHHHHYHLGGSIGSNQNLSYDDEHDLISAEDEQRFQQNLNVFNFIRRERNNSQSINSITMDNDSNSIISHSRSTNQANRNNQNSNNTNNTNNTNNNHSNNNTNNNIDSNNNHSNNNNINNNELRSSFSI</sequence>
<accession>F1A2H5</accession>